<dbReference type="GO" id="GO:0006099">
    <property type="term" value="P:tricarboxylic acid cycle"/>
    <property type="evidence" value="ECO:0007669"/>
    <property type="project" value="UniProtKB-UniPathway"/>
</dbReference>
<dbReference type="eggNOG" id="COG2142">
    <property type="taxonomic scope" value="Bacteria"/>
</dbReference>
<evidence type="ECO:0000256" key="7">
    <source>
        <dbReference type="ARBA" id="ARBA00022448"/>
    </source>
</evidence>
<dbReference type="InterPro" id="IPR034804">
    <property type="entry name" value="SQR/QFR_C/D"/>
</dbReference>
<evidence type="ECO:0000313" key="17">
    <source>
        <dbReference type="EMBL" id="AIK96425.1"/>
    </source>
</evidence>
<dbReference type="Pfam" id="PF01127">
    <property type="entry name" value="Sdh_cyt"/>
    <property type="match status" value="1"/>
</dbReference>
<comment type="pathway">
    <text evidence="4">Carbohydrate metabolism; tricarboxylic acid cycle.</text>
</comment>
<accession>A0A077B0I9</accession>
<evidence type="ECO:0000256" key="16">
    <source>
        <dbReference type="SAM" id="Phobius"/>
    </source>
</evidence>
<sequence>MTTLKNFHTPMKRAKGLGSAKDGTGHWIAQRVSSILIAPLGLMIVVWLSQNHQLPYPEMIHTIGNPWIASLLFLFVASVSYHAALGLQVIIEDYVHNHFWRYWLLIKTRLVGYILPAVTLFLLIQIMFLGMK</sequence>
<dbReference type="Proteomes" id="UP000028926">
    <property type="component" value="Chromosome"/>
</dbReference>
<evidence type="ECO:0000256" key="12">
    <source>
        <dbReference type="ARBA" id="ARBA00022982"/>
    </source>
</evidence>
<keyword evidence="12" id="KW-0249">Electron transport</keyword>
<dbReference type="RefSeq" id="WP_038464825.1">
    <property type="nucleotide sequence ID" value="NZ_CP008941.1"/>
</dbReference>
<evidence type="ECO:0000256" key="8">
    <source>
        <dbReference type="ARBA" id="ARBA00022532"/>
    </source>
</evidence>
<dbReference type="EMBL" id="CP008941">
    <property type="protein sequence ID" value="AIK96425.1"/>
    <property type="molecule type" value="Genomic_DNA"/>
</dbReference>
<evidence type="ECO:0000256" key="4">
    <source>
        <dbReference type="ARBA" id="ARBA00005163"/>
    </source>
</evidence>
<evidence type="ECO:0000256" key="2">
    <source>
        <dbReference type="ARBA" id="ARBA00004050"/>
    </source>
</evidence>
<feature type="transmembrane region" description="Helical" evidence="16">
    <location>
        <begin position="28"/>
        <end position="48"/>
    </location>
</feature>
<dbReference type="AlphaFoldDB" id="A0A077B0I9"/>
<protein>
    <recommendedName>
        <fullName evidence="6">Succinate dehydrogenase hydrophobic membrane anchor subunit</fullName>
    </recommendedName>
</protein>
<keyword evidence="8" id="KW-0816">Tricarboxylic acid cycle</keyword>
<evidence type="ECO:0000256" key="11">
    <source>
        <dbReference type="ARBA" id="ARBA00022723"/>
    </source>
</evidence>
<name>A0A077B0I9_9PROT</name>
<comment type="subcellular location">
    <subcellularLocation>
        <location evidence="3">Membrane</location>
        <topology evidence="3">Multi-pass membrane protein</topology>
    </subcellularLocation>
</comment>
<dbReference type="InterPro" id="IPR014312">
    <property type="entry name" value="Succ_DH_anchor"/>
</dbReference>
<comment type="subunit">
    <text evidence="5">Part of an enzyme complex containing four subunits: a flavoprotein, an iron-sulfur protein, plus two membrane-anchoring proteins, SdhC and SdhD.</text>
</comment>
<dbReference type="Gene3D" id="1.20.1300.10">
    <property type="entry name" value="Fumarate reductase/succinate dehydrogenase, transmembrane subunit"/>
    <property type="match status" value="1"/>
</dbReference>
<keyword evidence="15 16" id="KW-0472">Membrane</keyword>
<keyword evidence="11" id="KW-0479">Metal-binding</keyword>
<evidence type="ECO:0000256" key="14">
    <source>
        <dbReference type="ARBA" id="ARBA00023004"/>
    </source>
</evidence>
<feature type="transmembrane region" description="Helical" evidence="16">
    <location>
        <begin position="111"/>
        <end position="131"/>
    </location>
</feature>
<dbReference type="STRING" id="91604.ID47_06250"/>
<feature type="transmembrane region" description="Helical" evidence="16">
    <location>
        <begin position="68"/>
        <end position="91"/>
    </location>
</feature>
<keyword evidence="7" id="KW-0813">Transport</keyword>
<organism evidence="17 18">
    <name type="scientific">Candidatus Odyssella acanthamoebae</name>
    <dbReference type="NCBI Taxonomy" id="91604"/>
    <lineage>
        <taxon>Bacteria</taxon>
        <taxon>Pseudomonadati</taxon>
        <taxon>Pseudomonadota</taxon>
        <taxon>Alphaproteobacteria</taxon>
        <taxon>Holosporales</taxon>
        <taxon>Candidatus Paracaedibacteraceae</taxon>
        <taxon>Candidatus Odyssella</taxon>
    </lineage>
</organism>
<reference evidence="17 18" key="1">
    <citation type="submission" date="2014-07" db="EMBL/GenBank/DDBJ databases">
        <title>Comparative genomic insights into amoeba endosymbionts belonging to the families of Holosporaceae and Candidatus Midichloriaceae within Rickettsiales.</title>
        <authorList>
            <person name="Wang Z."/>
            <person name="Wu M."/>
        </authorList>
    </citation>
    <scope>NUCLEOTIDE SEQUENCE [LARGE SCALE GENOMIC DNA]</scope>
    <source>
        <strain evidence="17">PRA3</strain>
    </source>
</reference>
<dbReference type="GO" id="GO:0016020">
    <property type="term" value="C:membrane"/>
    <property type="evidence" value="ECO:0007669"/>
    <property type="project" value="UniProtKB-SubCell"/>
</dbReference>
<keyword evidence="14" id="KW-0408">Iron</keyword>
<keyword evidence="18" id="KW-1185">Reference proteome</keyword>
<evidence type="ECO:0000256" key="1">
    <source>
        <dbReference type="ARBA" id="ARBA00001971"/>
    </source>
</evidence>
<keyword evidence="10 16" id="KW-0812">Transmembrane</keyword>
<evidence type="ECO:0000313" key="18">
    <source>
        <dbReference type="Proteomes" id="UP000028926"/>
    </source>
</evidence>
<proteinExistence type="predicted"/>
<evidence type="ECO:0000256" key="13">
    <source>
        <dbReference type="ARBA" id="ARBA00022989"/>
    </source>
</evidence>
<dbReference type="KEGG" id="paca:ID47_06250"/>
<comment type="function">
    <text evidence="2">Membrane-anchoring subunit of succinate dehydrogenase (SDH).</text>
</comment>
<dbReference type="CDD" id="cd03495">
    <property type="entry name" value="SQR_TypeC_SdhD_like"/>
    <property type="match status" value="1"/>
</dbReference>
<evidence type="ECO:0000256" key="9">
    <source>
        <dbReference type="ARBA" id="ARBA00022617"/>
    </source>
</evidence>
<evidence type="ECO:0000256" key="6">
    <source>
        <dbReference type="ARBA" id="ARBA00019425"/>
    </source>
</evidence>
<dbReference type="UniPathway" id="UPA00223"/>
<dbReference type="HOGENOM" id="CLU_151315_0_0_5"/>
<comment type="cofactor">
    <cofactor evidence="1">
        <name>heme</name>
        <dbReference type="ChEBI" id="CHEBI:30413"/>
    </cofactor>
</comment>
<evidence type="ECO:0000256" key="5">
    <source>
        <dbReference type="ARBA" id="ARBA00011558"/>
    </source>
</evidence>
<dbReference type="SUPFAM" id="SSF81343">
    <property type="entry name" value="Fumarate reductase respiratory complex transmembrane subunits"/>
    <property type="match status" value="1"/>
</dbReference>
<dbReference type="GO" id="GO:0046872">
    <property type="term" value="F:metal ion binding"/>
    <property type="evidence" value="ECO:0007669"/>
    <property type="project" value="UniProtKB-KW"/>
</dbReference>
<evidence type="ECO:0000256" key="3">
    <source>
        <dbReference type="ARBA" id="ARBA00004141"/>
    </source>
</evidence>
<dbReference type="InterPro" id="IPR000701">
    <property type="entry name" value="SuccDH_FuR_B_TM-su"/>
</dbReference>
<dbReference type="GO" id="GO:0020037">
    <property type="term" value="F:heme binding"/>
    <property type="evidence" value="ECO:0007669"/>
    <property type="project" value="InterPro"/>
</dbReference>
<evidence type="ECO:0000256" key="15">
    <source>
        <dbReference type="ARBA" id="ARBA00023136"/>
    </source>
</evidence>
<keyword evidence="13 16" id="KW-1133">Transmembrane helix</keyword>
<keyword evidence="9" id="KW-0349">Heme</keyword>
<gene>
    <name evidence="17" type="ORF">ID47_06250</name>
</gene>
<evidence type="ECO:0000256" key="10">
    <source>
        <dbReference type="ARBA" id="ARBA00022692"/>
    </source>
</evidence>
<dbReference type="NCBIfam" id="TIGR02968">
    <property type="entry name" value="succ_dehyd_anc"/>
    <property type="match status" value="1"/>
</dbReference>